<dbReference type="GO" id="GO:0005886">
    <property type="term" value="C:plasma membrane"/>
    <property type="evidence" value="ECO:0007669"/>
    <property type="project" value="TreeGrafter"/>
</dbReference>
<dbReference type="InterPro" id="IPR000719">
    <property type="entry name" value="Prot_kinase_dom"/>
</dbReference>
<dbReference type="GO" id="GO:0004672">
    <property type="term" value="F:protein kinase activity"/>
    <property type="evidence" value="ECO:0007669"/>
    <property type="project" value="InterPro"/>
</dbReference>
<dbReference type="PROSITE" id="PS50011">
    <property type="entry name" value="PROTEIN_KINASE_DOM"/>
    <property type="match status" value="1"/>
</dbReference>
<evidence type="ECO:0000256" key="3">
    <source>
        <dbReference type="SAM" id="MobiDB-lite"/>
    </source>
</evidence>
<dbReference type="Gene3D" id="1.10.510.10">
    <property type="entry name" value="Transferase(Phosphotransferase) domain 1"/>
    <property type="match status" value="1"/>
</dbReference>
<feature type="domain" description="Protein kinase" evidence="4">
    <location>
        <begin position="182"/>
        <end position="460"/>
    </location>
</feature>
<evidence type="ECO:0000313" key="7">
    <source>
        <dbReference type="Proteomes" id="UP000828390"/>
    </source>
</evidence>
<keyword evidence="7" id="KW-1185">Reference proteome</keyword>
<dbReference type="PROSITE" id="PS50209">
    <property type="entry name" value="CARD"/>
    <property type="match status" value="1"/>
</dbReference>
<evidence type="ECO:0000313" key="6">
    <source>
        <dbReference type="EMBL" id="KAH3721947.1"/>
    </source>
</evidence>
<dbReference type="PROSITE" id="PS00108">
    <property type="entry name" value="PROTEIN_KINASE_ST"/>
    <property type="match status" value="1"/>
</dbReference>
<dbReference type="AlphaFoldDB" id="A0A9D4CD28"/>
<name>A0A9D4CD28_DREPO</name>
<dbReference type="GO" id="GO:0042981">
    <property type="term" value="P:regulation of apoptotic process"/>
    <property type="evidence" value="ECO:0007669"/>
    <property type="project" value="InterPro"/>
</dbReference>
<gene>
    <name evidence="6" type="ORF">DPMN_064895</name>
</gene>
<evidence type="ECO:0000256" key="1">
    <source>
        <dbReference type="ARBA" id="ARBA00022741"/>
    </source>
</evidence>
<dbReference type="SMART" id="SM00220">
    <property type="entry name" value="S_TKc"/>
    <property type="match status" value="1"/>
</dbReference>
<feature type="region of interest" description="Disordered" evidence="3">
    <location>
        <begin position="104"/>
        <end position="146"/>
    </location>
</feature>
<accession>A0A9D4CD28</accession>
<feature type="domain" description="CARD" evidence="5">
    <location>
        <begin position="7"/>
        <end position="96"/>
    </location>
</feature>
<keyword evidence="1" id="KW-0547">Nucleotide-binding</keyword>
<protein>
    <submittedName>
        <fullName evidence="6">Uncharacterized protein</fullName>
    </submittedName>
</protein>
<evidence type="ECO:0000256" key="2">
    <source>
        <dbReference type="ARBA" id="ARBA00022840"/>
    </source>
</evidence>
<dbReference type="PANTHER" id="PTHR27001:SF931">
    <property type="entry name" value="OS11G0664100 PROTEIN"/>
    <property type="match status" value="1"/>
</dbReference>
<dbReference type="CDD" id="cd01671">
    <property type="entry name" value="CARD"/>
    <property type="match status" value="1"/>
</dbReference>
<proteinExistence type="predicted"/>
<dbReference type="SUPFAM" id="SSF56112">
    <property type="entry name" value="Protein kinase-like (PK-like)"/>
    <property type="match status" value="1"/>
</dbReference>
<evidence type="ECO:0000259" key="5">
    <source>
        <dbReference type="PROSITE" id="PS50209"/>
    </source>
</evidence>
<dbReference type="InterPro" id="IPR008271">
    <property type="entry name" value="Ser/Thr_kinase_AS"/>
</dbReference>
<sequence length="999" mass="114521">MNGQRLTDDICRSVLNRAHKKIIEEMNPEKVLEKLREKGFLSHEDYIAIGRVANRSTKNRSLVGKIKQSGKRAYCDFKKILHETNQTIIILELELKEKELGIENAEHSAHPAERRVPDSAVHERMETDQTPDPPAPVRQPTADNSLSNLDRSVVVKTKIKKDLHDGRLIELNSIMIDELKSISKTENKLKGGFGKVYISNDRAPGFNIRVVLKEIDLQTGDLSQTRKLGSVTSEKIASRLMHFGIVPLLAYHDDHLNRRYYFVSPYLENGDLYIAIAADRVCTEKDIHLLCPTRIKIMYQIACAIDFMHTGNKFRRTVLHMDIKSKNIVLDNYFNARLIDFGLSREYKEDDDTSIITSKEGTPGYLPNGQHNILTKNNDYHNFGVVVLELITGLDASSKVEGLELRQWHTSLIVQRQQVSVWNNNAVVNKVAEIAAKCVASVTTQSSINSEDIRNELKTICRKQSTPEWDSAMKTETVDRDIRCEICLVNEVMKVGFDGHENNSPVQAACTRRIRICCSCMRNSYINPVKCYTCGETIQPFINANWGAILVAGYDENFGNVFQKDINQFKEVITSKVLPAMCINPQNVITLAEDMKGIKADEKLDQAFDILSGTNIQTLLFVYSGHHDDESGFQLGPNVNYNLDKVSLRLNKWNEENPNFGKVIAFLDCCFPKKMNLNSSLKLIQFNATSPTTPADLETKEGSPFLNYVIQAFTARANGKVCKIKECECHARILGNFITLHDLWNYLNEHIQLQRETSLKEPYMSAANIELRDTLLAYNYDFEVKFEFTIKWLETAERKKYVRPMEFNEFERLKLILAKDILRHVYNINLNLEDCSELSKFAEIISLEINTGPRTAHVQEIDNIELLLLYWNSKRQLRCLARLLPNVNVDKPVGRCFKKVPDILAVHRDILQKCNITEHQLTLPNLRLYKQCLEKKNKTTKQYDEYMFVVDMIINQAATKLQETRLRISFFDLSTDYTLVHMNLVKTTDVHIVLLKLEQ</sequence>
<reference evidence="6" key="2">
    <citation type="submission" date="2020-11" db="EMBL/GenBank/DDBJ databases">
        <authorList>
            <person name="McCartney M.A."/>
            <person name="Auch B."/>
            <person name="Kono T."/>
            <person name="Mallez S."/>
            <person name="Becker A."/>
            <person name="Gohl D.M."/>
            <person name="Silverstein K.A.T."/>
            <person name="Koren S."/>
            <person name="Bechman K.B."/>
            <person name="Herman A."/>
            <person name="Abrahante J.E."/>
            <person name="Garbe J."/>
        </authorList>
    </citation>
    <scope>NUCLEOTIDE SEQUENCE</scope>
    <source>
        <strain evidence="6">Duluth1</strain>
        <tissue evidence="6">Whole animal</tissue>
    </source>
</reference>
<dbReference type="SUPFAM" id="SSF47986">
    <property type="entry name" value="DEATH domain"/>
    <property type="match status" value="1"/>
</dbReference>
<dbReference type="PANTHER" id="PTHR27001">
    <property type="entry name" value="OS01G0253100 PROTEIN"/>
    <property type="match status" value="1"/>
</dbReference>
<dbReference type="GO" id="GO:0005524">
    <property type="term" value="F:ATP binding"/>
    <property type="evidence" value="ECO:0007669"/>
    <property type="project" value="UniProtKB-KW"/>
</dbReference>
<dbReference type="EMBL" id="JAIWYP010000013">
    <property type="protein sequence ID" value="KAH3721947.1"/>
    <property type="molecule type" value="Genomic_DNA"/>
</dbReference>
<dbReference type="InterPro" id="IPR011029">
    <property type="entry name" value="DEATH-like_dom_sf"/>
</dbReference>
<dbReference type="InterPro" id="IPR011009">
    <property type="entry name" value="Kinase-like_dom_sf"/>
</dbReference>
<keyword evidence="2" id="KW-0067">ATP-binding</keyword>
<dbReference type="Gene3D" id="1.10.533.10">
    <property type="entry name" value="Death Domain, Fas"/>
    <property type="match status" value="1"/>
</dbReference>
<dbReference type="Proteomes" id="UP000828390">
    <property type="component" value="Unassembled WGS sequence"/>
</dbReference>
<reference evidence="6" key="1">
    <citation type="journal article" date="2019" name="bioRxiv">
        <title>The Genome of the Zebra Mussel, Dreissena polymorpha: A Resource for Invasive Species Research.</title>
        <authorList>
            <person name="McCartney M.A."/>
            <person name="Auch B."/>
            <person name="Kono T."/>
            <person name="Mallez S."/>
            <person name="Zhang Y."/>
            <person name="Obille A."/>
            <person name="Becker A."/>
            <person name="Abrahante J.E."/>
            <person name="Garbe J."/>
            <person name="Badalamenti J.P."/>
            <person name="Herman A."/>
            <person name="Mangelson H."/>
            <person name="Liachko I."/>
            <person name="Sullivan S."/>
            <person name="Sone E.D."/>
            <person name="Koren S."/>
            <person name="Silverstein K.A.T."/>
            <person name="Beckman K.B."/>
            <person name="Gohl D.M."/>
        </authorList>
    </citation>
    <scope>NUCLEOTIDE SEQUENCE</scope>
    <source>
        <strain evidence="6">Duluth1</strain>
        <tissue evidence="6">Whole animal</tissue>
    </source>
</reference>
<organism evidence="6 7">
    <name type="scientific">Dreissena polymorpha</name>
    <name type="common">Zebra mussel</name>
    <name type="synonym">Mytilus polymorpha</name>
    <dbReference type="NCBI Taxonomy" id="45954"/>
    <lineage>
        <taxon>Eukaryota</taxon>
        <taxon>Metazoa</taxon>
        <taxon>Spiralia</taxon>
        <taxon>Lophotrochozoa</taxon>
        <taxon>Mollusca</taxon>
        <taxon>Bivalvia</taxon>
        <taxon>Autobranchia</taxon>
        <taxon>Heteroconchia</taxon>
        <taxon>Euheterodonta</taxon>
        <taxon>Imparidentia</taxon>
        <taxon>Neoheterodontei</taxon>
        <taxon>Myida</taxon>
        <taxon>Dreissenoidea</taxon>
        <taxon>Dreissenidae</taxon>
        <taxon>Dreissena</taxon>
    </lineage>
</organism>
<dbReference type="InterPro" id="IPR001315">
    <property type="entry name" value="CARD"/>
</dbReference>
<evidence type="ECO:0000259" key="4">
    <source>
        <dbReference type="PROSITE" id="PS50011"/>
    </source>
</evidence>
<feature type="compositionally biased region" description="Basic and acidic residues" evidence="3">
    <location>
        <begin position="104"/>
        <end position="127"/>
    </location>
</feature>
<dbReference type="Pfam" id="PF00619">
    <property type="entry name" value="CARD"/>
    <property type="match status" value="1"/>
</dbReference>
<comment type="caution">
    <text evidence="6">The sequence shown here is derived from an EMBL/GenBank/DDBJ whole genome shotgun (WGS) entry which is preliminary data.</text>
</comment>
<dbReference type="Pfam" id="PF00069">
    <property type="entry name" value="Pkinase"/>
    <property type="match status" value="1"/>
</dbReference>